<dbReference type="AlphaFoldDB" id="A0A6A6EUE4"/>
<protein>
    <submittedName>
        <fullName evidence="1">Uncharacterized protein</fullName>
    </submittedName>
</protein>
<dbReference type="Proteomes" id="UP000800200">
    <property type="component" value="Unassembled WGS sequence"/>
</dbReference>
<dbReference type="EMBL" id="ML994611">
    <property type="protein sequence ID" value="KAF2194623.1"/>
    <property type="molecule type" value="Genomic_DNA"/>
</dbReference>
<keyword evidence="2" id="KW-1185">Reference proteome</keyword>
<evidence type="ECO:0000313" key="2">
    <source>
        <dbReference type="Proteomes" id="UP000800200"/>
    </source>
</evidence>
<proteinExistence type="predicted"/>
<name>A0A6A6EUE4_9PEZI</name>
<organism evidence="1 2">
    <name type="scientific">Zopfia rhizophila CBS 207.26</name>
    <dbReference type="NCBI Taxonomy" id="1314779"/>
    <lineage>
        <taxon>Eukaryota</taxon>
        <taxon>Fungi</taxon>
        <taxon>Dikarya</taxon>
        <taxon>Ascomycota</taxon>
        <taxon>Pezizomycotina</taxon>
        <taxon>Dothideomycetes</taxon>
        <taxon>Dothideomycetes incertae sedis</taxon>
        <taxon>Zopfiaceae</taxon>
        <taxon>Zopfia</taxon>
    </lineage>
</organism>
<accession>A0A6A6EUE4</accession>
<gene>
    <name evidence="1" type="ORF">K469DRAFT_130861</name>
</gene>
<reference evidence="1" key="1">
    <citation type="journal article" date="2020" name="Stud. Mycol.">
        <title>101 Dothideomycetes genomes: a test case for predicting lifestyles and emergence of pathogens.</title>
        <authorList>
            <person name="Haridas S."/>
            <person name="Albert R."/>
            <person name="Binder M."/>
            <person name="Bloem J."/>
            <person name="Labutti K."/>
            <person name="Salamov A."/>
            <person name="Andreopoulos B."/>
            <person name="Baker S."/>
            <person name="Barry K."/>
            <person name="Bills G."/>
            <person name="Bluhm B."/>
            <person name="Cannon C."/>
            <person name="Castanera R."/>
            <person name="Culley D."/>
            <person name="Daum C."/>
            <person name="Ezra D."/>
            <person name="Gonzalez J."/>
            <person name="Henrissat B."/>
            <person name="Kuo A."/>
            <person name="Liang C."/>
            <person name="Lipzen A."/>
            <person name="Lutzoni F."/>
            <person name="Magnuson J."/>
            <person name="Mondo S."/>
            <person name="Nolan M."/>
            <person name="Ohm R."/>
            <person name="Pangilinan J."/>
            <person name="Park H.-J."/>
            <person name="Ramirez L."/>
            <person name="Alfaro M."/>
            <person name="Sun H."/>
            <person name="Tritt A."/>
            <person name="Yoshinaga Y."/>
            <person name="Zwiers L.-H."/>
            <person name="Turgeon B."/>
            <person name="Goodwin S."/>
            <person name="Spatafora J."/>
            <person name="Crous P."/>
            <person name="Grigoriev I."/>
        </authorList>
    </citation>
    <scope>NUCLEOTIDE SEQUENCE</scope>
    <source>
        <strain evidence="1">CBS 207.26</strain>
    </source>
</reference>
<sequence length="156" mass="18037">MFFVSVFPRHFSNKKSRMASTFLFFSCSYHGREFPMATCRETQHSLILIMCLDYRSLVSHHCCSETLIPDGLAALTQCYTTKLNSAQLLFLYVYVSHIIESVFEPLTFFLRQQSFPGPESGSRSHIAPSPDNADLRSWWGRCIWFPSLLFRFILAC</sequence>
<evidence type="ECO:0000313" key="1">
    <source>
        <dbReference type="EMBL" id="KAF2194623.1"/>
    </source>
</evidence>